<evidence type="ECO:0000313" key="2">
    <source>
        <dbReference type="EMBL" id="SUN41227.1"/>
    </source>
</evidence>
<dbReference type="RefSeq" id="WP_089503537.1">
    <property type="nucleotide sequence ID" value="NZ_MSJL01000003.1"/>
</dbReference>
<reference evidence="2 3" key="1">
    <citation type="submission" date="2018-06" db="EMBL/GenBank/DDBJ databases">
        <authorList>
            <consortium name="Pathogen Informatics"/>
            <person name="Doyle S."/>
        </authorList>
    </citation>
    <scope>NUCLEOTIDE SEQUENCE [LARGE SCALE GENOMIC DNA]</scope>
    <source>
        <strain evidence="2 3">NCTC12957</strain>
    </source>
</reference>
<dbReference type="EMBL" id="UHEN01000004">
    <property type="protein sequence ID" value="SUN41227.1"/>
    <property type="molecule type" value="Genomic_DNA"/>
</dbReference>
<protein>
    <submittedName>
        <fullName evidence="2">Uncharacterized protein</fullName>
    </submittedName>
</protein>
<organism evidence="2 3">
    <name type="scientific">Streptococcus acidominimus</name>
    <dbReference type="NCBI Taxonomy" id="1326"/>
    <lineage>
        <taxon>Bacteria</taxon>
        <taxon>Bacillati</taxon>
        <taxon>Bacillota</taxon>
        <taxon>Bacilli</taxon>
        <taxon>Lactobacillales</taxon>
        <taxon>Streptococcaceae</taxon>
        <taxon>Streptococcus</taxon>
    </lineage>
</organism>
<evidence type="ECO:0000313" key="3">
    <source>
        <dbReference type="Proteomes" id="UP000255213"/>
    </source>
</evidence>
<dbReference type="EMBL" id="UHEN01000001">
    <property type="protein sequence ID" value="SUN05235.1"/>
    <property type="molecule type" value="Genomic_DNA"/>
</dbReference>
<accession>A0A380JL50</accession>
<dbReference type="AlphaFoldDB" id="A0A380JL50"/>
<gene>
    <name evidence="1" type="ORF">NCTC12957_00143</name>
    <name evidence="2" type="ORF">NCTC12957_02292</name>
</gene>
<evidence type="ECO:0000313" key="1">
    <source>
        <dbReference type="EMBL" id="SUN05235.1"/>
    </source>
</evidence>
<proteinExistence type="predicted"/>
<name>A0A380JL50_STRAI</name>
<sequence>MVEHIIKSLADKELVLPIIILGLVREARLWHKQILEHKSKKK</sequence>
<dbReference type="Proteomes" id="UP000255213">
    <property type="component" value="Unassembled WGS sequence"/>
</dbReference>